<dbReference type="SMART" id="SM01169">
    <property type="entry name" value="DUF1943"/>
    <property type="match status" value="1"/>
</dbReference>
<dbReference type="SMART" id="SM00638">
    <property type="entry name" value="LPD_N"/>
    <property type="match status" value="1"/>
</dbReference>
<reference evidence="8" key="1">
    <citation type="submission" date="2023-10" db="EMBL/GenBank/DDBJ databases">
        <title>Genome assemblies of two species of porcelain crab, Petrolisthes cinctipes and Petrolisthes manimaculis (Anomura: Porcellanidae).</title>
        <authorList>
            <person name="Angst P."/>
        </authorList>
    </citation>
    <scope>NUCLEOTIDE SEQUENCE</scope>
    <source>
        <strain evidence="8">PB745_01</strain>
        <tissue evidence="8">Gill</tissue>
    </source>
</reference>
<dbReference type="Gene3D" id="2.30.230.10">
    <property type="entry name" value="Lipovitellin, beta-sheet shell regions, chain A"/>
    <property type="match status" value="1"/>
</dbReference>
<evidence type="ECO:0000313" key="9">
    <source>
        <dbReference type="Proteomes" id="UP001286313"/>
    </source>
</evidence>
<dbReference type="InterPro" id="IPR015816">
    <property type="entry name" value="Vitellinogen_b-sht_N"/>
</dbReference>
<name>A0AAE1K2D1_PETCI</name>
<keyword evidence="2" id="KW-0758">Storage protein</keyword>
<evidence type="ECO:0000313" key="8">
    <source>
        <dbReference type="EMBL" id="KAK3863691.1"/>
    </source>
</evidence>
<dbReference type="InterPro" id="IPR050733">
    <property type="entry name" value="Vitellogenin/Apolipophorin"/>
</dbReference>
<dbReference type="PROSITE" id="PS51211">
    <property type="entry name" value="VITELLOGENIN"/>
    <property type="match status" value="1"/>
</dbReference>
<dbReference type="PANTHER" id="PTHR23345:SF15">
    <property type="entry name" value="VITELLOGENIN 1-RELATED"/>
    <property type="match status" value="1"/>
</dbReference>
<dbReference type="InterPro" id="IPR015819">
    <property type="entry name" value="Lipid_transp_b-sht_shell"/>
</dbReference>
<dbReference type="SUPFAM" id="SSF56968">
    <property type="entry name" value="Lipovitellin-phosvitin complex, beta-sheet shell regions"/>
    <property type="match status" value="2"/>
</dbReference>
<dbReference type="InterPro" id="IPR015817">
    <property type="entry name" value="Vitellinogen_open_b-sht_sub1"/>
</dbReference>
<dbReference type="SUPFAM" id="SSF48431">
    <property type="entry name" value="Lipovitellin-phosvitin complex, superhelical domain"/>
    <property type="match status" value="1"/>
</dbReference>
<dbReference type="Gene3D" id="2.20.80.10">
    <property type="entry name" value="Lipovitellin-phosvitin complex, chain A, domain 4"/>
    <property type="match status" value="1"/>
</dbReference>
<evidence type="ECO:0000256" key="2">
    <source>
        <dbReference type="ARBA" id="ARBA00022761"/>
    </source>
</evidence>
<gene>
    <name evidence="8" type="ORF">Pcinc_030564</name>
</gene>
<organism evidence="8 9">
    <name type="scientific">Petrolisthes cinctipes</name>
    <name type="common">Flat porcelain crab</name>
    <dbReference type="NCBI Taxonomy" id="88211"/>
    <lineage>
        <taxon>Eukaryota</taxon>
        <taxon>Metazoa</taxon>
        <taxon>Ecdysozoa</taxon>
        <taxon>Arthropoda</taxon>
        <taxon>Crustacea</taxon>
        <taxon>Multicrustacea</taxon>
        <taxon>Malacostraca</taxon>
        <taxon>Eumalacostraca</taxon>
        <taxon>Eucarida</taxon>
        <taxon>Decapoda</taxon>
        <taxon>Pleocyemata</taxon>
        <taxon>Anomura</taxon>
        <taxon>Galatheoidea</taxon>
        <taxon>Porcellanidae</taxon>
        <taxon>Petrolisthes</taxon>
    </lineage>
</organism>
<dbReference type="InterPro" id="IPR001747">
    <property type="entry name" value="Vitellogenin_N"/>
</dbReference>
<dbReference type="Gene3D" id="2.20.50.20">
    <property type="entry name" value="Lipovitellin. Chain A, domain 3"/>
    <property type="match status" value="1"/>
</dbReference>
<evidence type="ECO:0000259" key="7">
    <source>
        <dbReference type="PROSITE" id="PS51211"/>
    </source>
</evidence>
<evidence type="ECO:0000256" key="5">
    <source>
        <dbReference type="PROSITE-ProRule" id="PRU00557"/>
    </source>
</evidence>
<feature type="domain" description="Vitellogenin" evidence="7">
    <location>
        <begin position="54"/>
        <end position="662"/>
    </location>
</feature>
<comment type="caution">
    <text evidence="8">The sequence shown here is derived from an EMBL/GenBank/DDBJ whole genome shotgun (WGS) entry which is preliminary data.</text>
</comment>
<dbReference type="Proteomes" id="UP001286313">
    <property type="component" value="Unassembled WGS sequence"/>
</dbReference>
<dbReference type="Gene3D" id="1.25.10.20">
    <property type="entry name" value="Vitellinogen, superhelical"/>
    <property type="match status" value="1"/>
</dbReference>
<dbReference type="InterPro" id="IPR015255">
    <property type="entry name" value="Vitellinogen_open_b-sht"/>
</dbReference>
<keyword evidence="1 6" id="KW-0732">Signal</keyword>
<dbReference type="GO" id="GO:0005319">
    <property type="term" value="F:lipid transporter activity"/>
    <property type="evidence" value="ECO:0007669"/>
    <property type="project" value="InterPro"/>
</dbReference>
<evidence type="ECO:0000256" key="4">
    <source>
        <dbReference type="ARBA" id="ARBA00023180"/>
    </source>
</evidence>
<dbReference type="EMBL" id="JAWQEG010003965">
    <property type="protein sequence ID" value="KAK3863691.1"/>
    <property type="molecule type" value="Genomic_DNA"/>
</dbReference>
<keyword evidence="4" id="KW-0325">Glycoprotein</keyword>
<proteinExistence type="predicted"/>
<sequence>MFTSTTLFLVLVALTSAAAPWEGEGGGGVGGGGGGVNVPLCSSECSVAASKFSYLPGKTYSYSYSGKSQVELRGVDGAVTQLEWQKEVQVTWLSPCDMAITVNVLGNKGGTDANFLHKYPLVAAVSDGRVHHVCSHPKDQAWAINIKKGVVSTLQNSLPSLSTLNSPRKLTEIDVVGNCSTQYEVEGEGNRVVVRKEKDHRQCPNRYYTPSETHLPWLRSPLPVQESWSKCTQEINNGIYSSIKCEDHNVVKPMYGSYKFIKANQESTLTYQSVSDSEPSSISTLSQGPLIKKTLNYDYQLPQQEESLVPQLEQTLTNICHNTKDVLVANTAHLVAQAIDLMRRVPHQTLPQILQKIRSKQMCPDNTKLESLFLDAIAFTQETGAVKIMVDEIINGRASGGRIALYTAAFYLLPRQCLHSISVLQPLFESQQTPTITKLAAASTVNTYCRQNPNCYEEEPVTRIAQTLSNKLQSQCSSSSPPEPVLSTLKTLANMGVITGEVASSVLTCMETETPNTYVQVAAAETFRLAKCHHQWTSKLVNFVVDPEKKTEVRIAAYLSALRCVKQEHVDNIVTGISSHPNTQVRGFILSHLLNLQQSDAPEKQHLRYMLTNYTLPTNFESDLRKYSRNIDLSYWAPTVGVGAGVESNIIYVPGSFIPRSIDFNLTAAMDGIPIHLGELGARIQGLEPIIAEAFGPEGYFHKTSYEKMLQDALHFIQKNWQKIQQEYDNLRHRRSFDYSLITNFLNSIYGEHHSAWTQADVFVRFLGQEISFASVAGDLKHFDSVRFIEQIIEKLREMIPDLHNIRVNSARAAHINLNYFVPTIQGIPFKLQLNTTAVAALKMQGNLPSLLTGRSHDQNMFNITPSLSTETNGFIGYDAQLTKIGLITNTTVSSAGGVSIKVTATSDNNMELELDLPNNMEIFNMESETYIAKRWSGEPETKMNPSSMRDVRITANSCITRFQSVLGINMCYELDIPDIVRSNSLPLVSRPVTIKLKLVKEYPIMKGLKFSISTKNKRESTMMKIDVASTGSSSPLKKAEIDFTYTRDQDSHVLSAEVKSGDTQWGFWIDVLNKEDQKGVESFVRYTSPETQLVQGLRINITCGGSVSPSETMRYFLEVFVSPTRHFPPQSRVISALLVKSPSQPHVMWEVRFNTENALRNHVDAELTCKL</sequence>
<keyword evidence="3" id="KW-1015">Disulfide bond</keyword>
<dbReference type="GO" id="GO:0045735">
    <property type="term" value="F:nutrient reservoir activity"/>
    <property type="evidence" value="ECO:0007669"/>
    <property type="project" value="UniProtKB-KW"/>
</dbReference>
<keyword evidence="9" id="KW-1185">Reference proteome</keyword>
<accession>A0AAE1K2D1</accession>
<dbReference type="PANTHER" id="PTHR23345">
    <property type="entry name" value="VITELLOGENIN-RELATED"/>
    <property type="match status" value="1"/>
</dbReference>
<feature type="chain" id="PRO_5042256748" description="Vitellogenin domain-containing protein" evidence="6">
    <location>
        <begin position="18"/>
        <end position="1172"/>
    </location>
</feature>
<evidence type="ECO:0000256" key="3">
    <source>
        <dbReference type="ARBA" id="ARBA00023157"/>
    </source>
</evidence>
<feature type="signal peptide" evidence="6">
    <location>
        <begin position="1"/>
        <end position="17"/>
    </location>
</feature>
<dbReference type="Pfam" id="PF01347">
    <property type="entry name" value="Vitellogenin_N"/>
    <property type="match status" value="1"/>
</dbReference>
<evidence type="ECO:0000256" key="6">
    <source>
        <dbReference type="SAM" id="SignalP"/>
    </source>
</evidence>
<dbReference type="AlphaFoldDB" id="A0AAE1K2D1"/>
<dbReference type="InterPro" id="IPR011030">
    <property type="entry name" value="Lipovitellin_superhlx_dom"/>
</dbReference>
<dbReference type="Pfam" id="PF09172">
    <property type="entry name" value="Vit_open_b-sht"/>
    <property type="match status" value="1"/>
</dbReference>
<evidence type="ECO:0000256" key="1">
    <source>
        <dbReference type="ARBA" id="ARBA00022729"/>
    </source>
</evidence>
<protein>
    <recommendedName>
        <fullName evidence="7">Vitellogenin domain-containing protein</fullName>
    </recommendedName>
</protein>
<comment type="caution">
    <text evidence="5">Lacks conserved residue(s) required for the propagation of feature annotation.</text>
</comment>